<dbReference type="PANTHER" id="PTHR33446:SF8">
    <property type="entry name" value="PROTEIN TONB"/>
    <property type="match status" value="1"/>
</dbReference>
<dbReference type="GO" id="GO:0015891">
    <property type="term" value="P:siderophore transport"/>
    <property type="evidence" value="ECO:0007669"/>
    <property type="project" value="InterPro"/>
</dbReference>
<keyword evidence="18" id="KW-1185">Reference proteome</keyword>
<evidence type="ECO:0000256" key="5">
    <source>
        <dbReference type="ARBA" id="ARBA00022475"/>
    </source>
</evidence>
<dbReference type="GO" id="GO:0055085">
    <property type="term" value="P:transmembrane transport"/>
    <property type="evidence" value="ECO:0007669"/>
    <property type="project" value="InterPro"/>
</dbReference>
<name>A0A5B2Z9T6_9GAMM</name>
<evidence type="ECO:0000256" key="14">
    <source>
        <dbReference type="SAM" id="MobiDB-lite"/>
    </source>
</evidence>
<dbReference type="AlphaFoldDB" id="A0A5B2Z9T6"/>
<evidence type="ECO:0000256" key="3">
    <source>
        <dbReference type="ARBA" id="ARBA00022362"/>
    </source>
</evidence>
<keyword evidence="7" id="KW-0812">Transmembrane</keyword>
<keyword evidence="13" id="KW-0735">Signal-anchor</keyword>
<evidence type="ECO:0000256" key="8">
    <source>
        <dbReference type="ARBA" id="ARBA00022737"/>
    </source>
</evidence>
<keyword evidence="15" id="KW-0732">Signal</keyword>
<comment type="caution">
    <text evidence="17">The sequence shown here is derived from an EMBL/GenBank/DDBJ whole genome shotgun (WGS) entry which is preliminary data.</text>
</comment>
<comment type="similarity">
    <text evidence="2 13">Belongs to the TonB family.</text>
</comment>
<comment type="subunit">
    <text evidence="12">Homodimer. Forms a complex with the accessory proteins ExbB and ExbD.</text>
</comment>
<keyword evidence="9 13" id="KW-0653">Protein transport</keyword>
<dbReference type="EMBL" id="VUOD01000011">
    <property type="protein sequence ID" value="KAA2284030.1"/>
    <property type="molecule type" value="Genomic_DNA"/>
</dbReference>
<evidence type="ECO:0000256" key="4">
    <source>
        <dbReference type="ARBA" id="ARBA00022448"/>
    </source>
</evidence>
<organism evidence="17 18">
    <name type="scientific">Arenimonas fontis</name>
    <dbReference type="NCBI Taxonomy" id="2608255"/>
    <lineage>
        <taxon>Bacteria</taxon>
        <taxon>Pseudomonadati</taxon>
        <taxon>Pseudomonadota</taxon>
        <taxon>Gammaproteobacteria</taxon>
        <taxon>Lysobacterales</taxon>
        <taxon>Lysobacteraceae</taxon>
        <taxon>Arenimonas</taxon>
    </lineage>
</organism>
<dbReference type="Gene3D" id="3.30.2420.10">
    <property type="entry name" value="TonB"/>
    <property type="match status" value="1"/>
</dbReference>
<feature type="region of interest" description="Disordered" evidence="14">
    <location>
        <begin position="28"/>
        <end position="60"/>
    </location>
</feature>
<evidence type="ECO:0000256" key="2">
    <source>
        <dbReference type="ARBA" id="ARBA00006555"/>
    </source>
</evidence>
<comment type="subcellular location">
    <subcellularLocation>
        <location evidence="1 13">Cell inner membrane</location>
        <topology evidence="1 13">Single-pass membrane protein</topology>
        <orientation evidence="1 13">Periplasmic side</orientation>
    </subcellularLocation>
</comment>
<feature type="chain" id="PRO_5022975269" description="Protein TonB" evidence="15">
    <location>
        <begin position="19"/>
        <end position="334"/>
    </location>
</feature>
<keyword evidence="4 13" id="KW-0813">Transport</keyword>
<dbReference type="Proteomes" id="UP000322165">
    <property type="component" value="Unassembled WGS sequence"/>
</dbReference>
<sequence length="334" mass="35486">MTASAASASSLRWTLALALALGLAACSTDEPSEPAATTGAEAPAPAEPAGPSAEQIAAEQAAAEAEAALAALSVEELRERGGQALREQRLYAPAGDNAMEYYLALRKRSDKPDASAESALIDLMPYAIIAAEQAIGREDFTEAERLRALIERTDPQAPALPRIRDSIAKGQAAVVERAAQEAAREAQRQREQELAAQRAAEEAARAAAAQPEQPATPAPQPATPAPATPAPTTPTPAQPTAQTPAEPTRPRRTTPIPVRTPQPAYPRAAYRSRESGEVTVEIVIATDGSVADVRIVAAQPRGVFDREVLQTVRDWRFEPLDEQVTISRTFVFRP</sequence>
<comment type="function">
    <text evidence="13">Interacts with outer membrane receptor proteins that carry out high-affinity binding and energy dependent uptake into the periplasmic space of specific substrates. It could act to transduce energy from the cytoplasmic membrane to specific energy-requiring processes in the outer membrane, resulting in the release into the periplasm of ligands bound by these outer membrane proteins.</text>
</comment>
<keyword evidence="6 13" id="KW-0997">Cell inner membrane</keyword>
<evidence type="ECO:0000256" key="9">
    <source>
        <dbReference type="ARBA" id="ARBA00022927"/>
    </source>
</evidence>
<evidence type="ECO:0000256" key="6">
    <source>
        <dbReference type="ARBA" id="ARBA00022519"/>
    </source>
</evidence>
<feature type="compositionally biased region" description="Pro residues" evidence="14">
    <location>
        <begin position="214"/>
        <end position="237"/>
    </location>
</feature>
<evidence type="ECO:0000256" key="15">
    <source>
        <dbReference type="SAM" id="SignalP"/>
    </source>
</evidence>
<protein>
    <recommendedName>
        <fullName evidence="3 13">Protein TonB</fullName>
    </recommendedName>
</protein>
<dbReference type="PRINTS" id="PR01374">
    <property type="entry name" value="TONBPROTEIN"/>
</dbReference>
<evidence type="ECO:0000256" key="1">
    <source>
        <dbReference type="ARBA" id="ARBA00004383"/>
    </source>
</evidence>
<evidence type="ECO:0000313" key="17">
    <source>
        <dbReference type="EMBL" id="KAA2284030.1"/>
    </source>
</evidence>
<dbReference type="SUPFAM" id="SSF74653">
    <property type="entry name" value="TolA/TonB C-terminal domain"/>
    <property type="match status" value="1"/>
</dbReference>
<proteinExistence type="inferred from homology"/>
<keyword evidence="5 13" id="KW-1003">Cell membrane</keyword>
<dbReference type="GO" id="GO:0030288">
    <property type="term" value="C:outer membrane-bounded periplasmic space"/>
    <property type="evidence" value="ECO:0007669"/>
    <property type="project" value="InterPro"/>
</dbReference>
<keyword evidence="11" id="KW-0472">Membrane</keyword>
<keyword evidence="10" id="KW-1133">Transmembrane helix</keyword>
<accession>A0A5B2Z9T6</accession>
<evidence type="ECO:0000256" key="13">
    <source>
        <dbReference type="RuleBase" id="RU362123"/>
    </source>
</evidence>
<dbReference type="GO" id="GO:0098797">
    <property type="term" value="C:plasma membrane protein complex"/>
    <property type="evidence" value="ECO:0007669"/>
    <property type="project" value="TreeGrafter"/>
</dbReference>
<evidence type="ECO:0000256" key="10">
    <source>
        <dbReference type="ARBA" id="ARBA00022989"/>
    </source>
</evidence>
<keyword evidence="8" id="KW-0677">Repeat</keyword>
<reference evidence="17 18" key="1">
    <citation type="submission" date="2019-09" db="EMBL/GenBank/DDBJ databases">
        <title>Arenimonas chukotkensis sp. nov., a bacterium isolated from Chukotka hot spring, Arctic region, Russia.</title>
        <authorList>
            <person name="Zayulina K.S."/>
            <person name="Prokofeva M.I."/>
            <person name="Elcheninov A.G."/>
            <person name="Novikov A."/>
            <person name="Kochetkova T.V."/>
            <person name="Kublanov I.V."/>
        </authorList>
    </citation>
    <scope>NUCLEOTIDE SEQUENCE [LARGE SCALE GENOMIC DNA]</scope>
    <source>
        <strain evidence="17 18">3729k</strain>
    </source>
</reference>
<feature type="compositionally biased region" description="Basic and acidic residues" evidence="14">
    <location>
        <begin position="183"/>
        <end position="204"/>
    </location>
</feature>
<dbReference type="Pfam" id="PF03544">
    <property type="entry name" value="TonB_C"/>
    <property type="match status" value="1"/>
</dbReference>
<evidence type="ECO:0000313" key="18">
    <source>
        <dbReference type="Proteomes" id="UP000322165"/>
    </source>
</evidence>
<evidence type="ECO:0000256" key="12">
    <source>
        <dbReference type="ARBA" id="ARBA00025849"/>
    </source>
</evidence>
<dbReference type="PANTHER" id="PTHR33446">
    <property type="entry name" value="PROTEIN TONB-RELATED"/>
    <property type="match status" value="1"/>
</dbReference>
<dbReference type="InterPro" id="IPR037682">
    <property type="entry name" value="TonB_C"/>
</dbReference>
<dbReference type="PROSITE" id="PS52015">
    <property type="entry name" value="TONB_CTD"/>
    <property type="match status" value="1"/>
</dbReference>
<feature type="signal peptide" evidence="15">
    <location>
        <begin position="1"/>
        <end position="18"/>
    </location>
</feature>
<feature type="domain" description="TonB C-terminal" evidence="16">
    <location>
        <begin position="250"/>
        <end position="334"/>
    </location>
</feature>
<feature type="region of interest" description="Disordered" evidence="14">
    <location>
        <begin position="183"/>
        <end position="272"/>
    </location>
</feature>
<dbReference type="RefSeq" id="WP_149861288.1">
    <property type="nucleotide sequence ID" value="NZ_VUOD01000011.1"/>
</dbReference>
<evidence type="ECO:0000256" key="11">
    <source>
        <dbReference type="ARBA" id="ARBA00023136"/>
    </source>
</evidence>
<evidence type="ECO:0000256" key="7">
    <source>
        <dbReference type="ARBA" id="ARBA00022692"/>
    </source>
</evidence>
<dbReference type="InterPro" id="IPR051045">
    <property type="entry name" value="TonB-dependent_transducer"/>
</dbReference>
<dbReference type="NCBIfam" id="TIGR01352">
    <property type="entry name" value="tonB_Cterm"/>
    <property type="match status" value="1"/>
</dbReference>
<dbReference type="InterPro" id="IPR003538">
    <property type="entry name" value="TonB"/>
</dbReference>
<dbReference type="GO" id="GO:0015031">
    <property type="term" value="P:protein transport"/>
    <property type="evidence" value="ECO:0007669"/>
    <property type="project" value="UniProtKB-UniRule"/>
</dbReference>
<gene>
    <name evidence="17" type="ORF">F0415_11090</name>
</gene>
<dbReference type="GO" id="GO:0031992">
    <property type="term" value="F:energy transducer activity"/>
    <property type="evidence" value="ECO:0007669"/>
    <property type="project" value="InterPro"/>
</dbReference>
<dbReference type="InterPro" id="IPR006260">
    <property type="entry name" value="TonB/TolA_C"/>
</dbReference>
<reference evidence="17 18" key="2">
    <citation type="submission" date="2019-09" db="EMBL/GenBank/DDBJ databases">
        <authorList>
            <person name="Mazur A."/>
        </authorList>
    </citation>
    <scope>NUCLEOTIDE SEQUENCE [LARGE SCALE GENOMIC DNA]</scope>
    <source>
        <strain evidence="17 18">3729k</strain>
    </source>
</reference>
<evidence type="ECO:0000259" key="16">
    <source>
        <dbReference type="PROSITE" id="PS52015"/>
    </source>
</evidence>